<evidence type="ECO:0000313" key="3">
    <source>
        <dbReference type="Proteomes" id="UP000000493"/>
    </source>
</evidence>
<keyword evidence="3" id="KW-1185">Reference proteome</keyword>
<dbReference type="Proteomes" id="UP000000493">
    <property type="component" value="Chromosome"/>
</dbReference>
<evidence type="ECO:0000259" key="1">
    <source>
        <dbReference type="Pfam" id="PF14534"/>
    </source>
</evidence>
<gene>
    <name evidence="2" type="ordered locus">Runsl_1483</name>
</gene>
<accession>A0A7U4E576</accession>
<dbReference type="Gene3D" id="3.10.450.50">
    <property type="match status" value="1"/>
</dbReference>
<feature type="domain" description="DUF4440" evidence="1">
    <location>
        <begin position="35"/>
        <end position="140"/>
    </location>
</feature>
<dbReference type="InterPro" id="IPR032710">
    <property type="entry name" value="NTF2-like_dom_sf"/>
</dbReference>
<organism evidence="2 3">
    <name type="scientific">Runella slithyformis (strain ATCC 29530 / DSM 19594 / LMG 11500 / NCIMB 11436 / LSU 4)</name>
    <dbReference type="NCBI Taxonomy" id="761193"/>
    <lineage>
        <taxon>Bacteria</taxon>
        <taxon>Pseudomonadati</taxon>
        <taxon>Bacteroidota</taxon>
        <taxon>Cytophagia</taxon>
        <taxon>Cytophagales</taxon>
        <taxon>Spirosomataceae</taxon>
        <taxon>Runella</taxon>
    </lineage>
</organism>
<dbReference type="SUPFAM" id="SSF54427">
    <property type="entry name" value="NTF2-like"/>
    <property type="match status" value="1"/>
</dbReference>
<dbReference type="KEGG" id="rsi:Runsl_1483"/>
<dbReference type="Pfam" id="PF14534">
    <property type="entry name" value="DUF4440"/>
    <property type="match status" value="1"/>
</dbReference>
<dbReference type="InterPro" id="IPR027843">
    <property type="entry name" value="DUF4440"/>
</dbReference>
<reference evidence="2 3" key="2">
    <citation type="journal article" date="2012" name="Stand. Genomic Sci.">
        <title>Complete genome sequence of the aquatic bacterium Runella slithyformis type strain (LSU 4(T)).</title>
        <authorList>
            <person name="Copeland A."/>
            <person name="Zhang X."/>
            <person name="Misra M."/>
            <person name="Lapidus A."/>
            <person name="Nolan M."/>
            <person name="Lucas S."/>
            <person name="Deshpande S."/>
            <person name="Cheng J.F."/>
            <person name="Tapia R."/>
            <person name="Goodwin L.A."/>
            <person name="Pitluck S."/>
            <person name="Liolios K."/>
            <person name="Pagani I."/>
            <person name="Ivanova N."/>
            <person name="Mikhailova N."/>
            <person name="Pati A."/>
            <person name="Chen A."/>
            <person name="Palaniappan K."/>
            <person name="Land M."/>
            <person name="Hauser L."/>
            <person name="Pan C."/>
            <person name="Jeffries C.D."/>
            <person name="Detter J.C."/>
            <person name="Brambilla E.M."/>
            <person name="Rohde M."/>
            <person name="Djao O.D."/>
            <person name="Goker M."/>
            <person name="Sikorski J."/>
            <person name="Tindall B.J."/>
            <person name="Woyke T."/>
            <person name="Bristow J."/>
            <person name="Eisen J.A."/>
            <person name="Markowitz V."/>
            <person name="Hugenholtz P."/>
            <person name="Kyrpides N.C."/>
            <person name="Klenk H.P."/>
            <person name="Mavromatis K."/>
        </authorList>
    </citation>
    <scope>NUCLEOTIDE SEQUENCE [LARGE SCALE GENOMIC DNA]</scope>
    <source>
        <strain evidence="3">ATCC 29530 / DSM 19594 / LMG 11500 / NCIMB 11436 / LSU 4</strain>
    </source>
</reference>
<evidence type="ECO:0000313" key="2">
    <source>
        <dbReference type="EMBL" id="AEI47908.1"/>
    </source>
</evidence>
<reference evidence="3" key="1">
    <citation type="submission" date="2011-06" db="EMBL/GenBank/DDBJ databases">
        <title>The complete genome of chromosome of Runella slithyformis DSM 19594.</title>
        <authorList>
            <consortium name="US DOE Joint Genome Institute (JGI-PGF)"/>
            <person name="Lucas S."/>
            <person name="Han J."/>
            <person name="Lapidus A."/>
            <person name="Bruce D."/>
            <person name="Goodwin L."/>
            <person name="Pitluck S."/>
            <person name="Peters L."/>
            <person name="Kyrpides N."/>
            <person name="Mavromatis K."/>
            <person name="Ivanova N."/>
            <person name="Ovchinnikova G."/>
            <person name="Zhang X."/>
            <person name="Misra M."/>
            <person name="Detter J.C."/>
            <person name="Tapia R."/>
            <person name="Han C."/>
            <person name="Land M."/>
            <person name="Hauser L."/>
            <person name="Markowitz V."/>
            <person name="Cheng J.-F."/>
            <person name="Hugenholtz P."/>
            <person name="Woyke T."/>
            <person name="Wu D."/>
            <person name="Tindall B."/>
            <person name="Faehrich R."/>
            <person name="Brambilla E."/>
            <person name="Klenk H.-P."/>
            <person name="Eisen J.A."/>
        </authorList>
    </citation>
    <scope>NUCLEOTIDE SEQUENCE [LARGE SCALE GENOMIC DNA]</scope>
    <source>
        <strain evidence="3">ATCC 29530 / DSM 19594 / LMG 11500 / NCIMB 11436 / LSU 4</strain>
    </source>
</reference>
<protein>
    <recommendedName>
        <fullName evidence="1">DUF4440 domain-containing protein</fullName>
    </recommendedName>
</protein>
<dbReference type="AlphaFoldDB" id="A0A7U4E576"/>
<dbReference type="EMBL" id="CP002859">
    <property type="protein sequence ID" value="AEI47908.1"/>
    <property type="molecule type" value="Genomic_DNA"/>
</dbReference>
<name>A0A7U4E576_RUNSL</name>
<proteinExistence type="predicted"/>
<sequence length="151" mass="17280">MKNMSRLTPVAAILLLWVFKSYVALSQTSKETLVADIEKKRFAALVSKDYAYLDQVLGEDLVYCHSNALIDTKASFIQSMKDGKLIYNEMTPEEVKVRIYDKTAVITGVCSAKVLSNGQSLNTRFRFTDVYIKRKKGWQMVTWQSLRLPEK</sequence>